<dbReference type="STRING" id="1873176.BFN67_20645"/>
<reference evidence="1 2" key="1">
    <citation type="journal article" date="2016" name="Int. J. Syst. Evol. Microbiol.">
        <title>Pseudaminobacter manganicus sp. nov., isolated from sludge of a manganese mine.</title>
        <authorList>
            <person name="Li J."/>
            <person name="Huang J."/>
            <person name="Liao S."/>
            <person name="Wang G."/>
        </authorList>
    </citation>
    <scope>NUCLEOTIDE SEQUENCE [LARGE SCALE GENOMIC DNA]</scope>
    <source>
        <strain evidence="1 2">JH-7</strain>
    </source>
</reference>
<dbReference type="Proteomes" id="UP000191905">
    <property type="component" value="Unassembled WGS sequence"/>
</dbReference>
<dbReference type="EMBL" id="MDET01000024">
    <property type="protein sequence ID" value="OQM74660.1"/>
    <property type="molecule type" value="Genomic_DNA"/>
</dbReference>
<gene>
    <name evidence="1" type="ORF">BFN67_20645</name>
</gene>
<sequence>MRDLVDGNGEMELMLRGYGLTTAKILYHYPDHPHLLQTFVWQDYDIAPKFPALVSFIEFWNASLDGPLHSVSYTHQRLIAPNEWRKVDGEFLLH</sequence>
<comment type="caution">
    <text evidence="1">The sequence shown here is derived from an EMBL/GenBank/DDBJ whole genome shotgun (WGS) entry which is preliminary data.</text>
</comment>
<name>A0A1V8RN91_9HYPH</name>
<evidence type="ECO:0000313" key="2">
    <source>
        <dbReference type="Proteomes" id="UP000191905"/>
    </source>
</evidence>
<accession>A0A1V8RN91</accession>
<keyword evidence="2" id="KW-1185">Reference proteome</keyword>
<dbReference type="Pfam" id="PF06233">
    <property type="entry name" value="Usg"/>
    <property type="match status" value="1"/>
</dbReference>
<protein>
    <submittedName>
        <fullName evidence="1">Aspartate-semialdehyde dehydrogenase</fullName>
    </submittedName>
</protein>
<proteinExistence type="predicted"/>
<dbReference type="RefSeq" id="WP_080920519.1">
    <property type="nucleotide sequence ID" value="NZ_MDET01000024.1"/>
</dbReference>
<dbReference type="AlphaFoldDB" id="A0A1V8RN91"/>
<evidence type="ECO:0000313" key="1">
    <source>
        <dbReference type="EMBL" id="OQM74660.1"/>
    </source>
</evidence>
<dbReference type="OrthoDB" id="9811054at2"/>
<organism evidence="1 2">
    <name type="scientific">Manganibacter manganicus</name>
    <dbReference type="NCBI Taxonomy" id="1873176"/>
    <lineage>
        <taxon>Bacteria</taxon>
        <taxon>Pseudomonadati</taxon>
        <taxon>Pseudomonadota</taxon>
        <taxon>Alphaproteobacteria</taxon>
        <taxon>Hyphomicrobiales</taxon>
        <taxon>Phyllobacteriaceae</taxon>
        <taxon>Manganibacter</taxon>
    </lineage>
</organism>
<dbReference type="InterPro" id="IPR009354">
    <property type="entry name" value="Usg"/>
</dbReference>